<sequence>MYSYVARQPIFNRQQKTVGYELLFRDGESNAFPLDMDENKATCRLLVDNFLAGGNTPAMSGKRCFINFPHQTLIELLPVILPKQQIVIEVLETCRPDDELLQAVRMLNQRGYLIALDDFDLDPSWQRFLPFVHIIKLDLIKIGVEAACAYVAENRHRRLMFLAEKVENHAEYARTLEAGFHFFQGYYFSRPELIKHRPLKPERLTTLRLLQEVCRDEVNFDRVEQLITGDVSLSYLLLRYVNTASQTMVPISGFRQALVYLGEDRLKMFVSAVATAQASMAKPRELYALSLQRGRMCELIAPAIAGVDDKAAFMVGLLSLLDALLDQPLDKLMSLLPLEPEITNALLQRSGRLGDMLALAVAYEQADWQAVSQICSQHALSEELVRHSYNSALAWSSQYLAATPSA</sequence>
<keyword evidence="3" id="KW-1185">Reference proteome</keyword>
<dbReference type="Pfam" id="PF08668">
    <property type="entry name" value="HDOD"/>
    <property type="match status" value="1"/>
</dbReference>
<dbReference type="InterPro" id="IPR052340">
    <property type="entry name" value="RNase_Y/CdgJ"/>
</dbReference>
<dbReference type="InterPro" id="IPR013976">
    <property type="entry name" value="HDOD"/>
</dbReference>
<dbReference type="PATRIC" id="fig|1195763.3.peg.1003"/>
<dbReference type="SUPFAM" id="SSF141868">
    <property type="entry name" value="EAL domain-like"/>
    <property type="match status" value="1"/>
</dbReference>
<protein>
    <submittedName>
        <fullName evidence="2">Histidine kinase</fullName>
    </submittedName>
</protein>
<dbReference type="Pfam" id="PF00563">
    <property type="entry name" value="EAL"/>
    <property type="match status" value="1"/>
</dbReference>
<dbReference type="PIRSF" id="PIRSF003180">
    <property type="entry name" value="DiGMPpdiest_YuxH"/>
    <property type="match status" value="1"/>
</dbReference>
<dbReference type="InterPro" id="IPR035919">
    <property type="entry name" value="EAL_sf"/>
</dbReference>
<dbReference type="Gene3D" id="1.10.3210.10">
    <property type="entry name" value="Hypothetical protein af1432"/>
    <property type="match status" value="1"/>
</dbReference>
<dbReference type="STRING" id="1195763.ABT56_04735"/>
<dbReference type="PROSITE" id="PS51833">
    <property type="entry name" value="HDOD"/>
    <property type="match status" value="1"/>
</dbReference>
<gene>
    <name evidence="2" type="ORF">ABT56_04735</name>
</gene>
<dbReference type="PANTHER" id="PTHR33525:SF4">
    <property type="entry name" value="CYCLIC DI-GMP PHOSPHODIESTERASE CDGJ"/>
    <property type="match status" value="1"/>
</dbReference>
<feature type="domain" description="HDOD" evidence="1">
    <location>
        <begin position="199"/>
        <end position="384"/>
    </location>
</feature>
<proteinExistence type="predicted"/>
<dbReference type="EMBL" id="LDOT01000005">
    <property type="protein sequence ID" value="KLV07375.1"/>
    <property type="molecule type" value="Genomic_DNA"/>
</dbReference>
<organism evidence="2 3">
    <name type="scientific">Photobacterium aquae</name>
    <dbReference type="NCBI Taxonomy" id="1195763"/>
    <lineage>
        <taxon>Bacteria</taxon>
        <taxon>Pseudomonadati</taxon>
        <taxon>Pseudomonadota</taxon>
        <taxon>Gammaproteobacteria</taxon>
        <taxon>Vibrionales</taxon>
        <taxon>Vibrionaceae</taxon>
        <taxon>Photobacterium</taxon>
    </lineage>
</organism>
<dbReference type="OrthoDB" id="9804751at2"/>
<dbReference type="GO" id="GO:0016301">
    <property type="term" value="F:kinase activity"/>
    <property type="evidence" value="ECO:0007669"/>
    <property type="project" value="UniProtKB-KW"/>
</dbReference>
<dbReference type="PANTHER" id="PTHR33525">
    <property type="match status" value="1"/>
</dbReference>
<dbReference type="Gene3D" id="3.20.20.450">
    <property type="entry name" value="EAL domain"/>
    <property type="match status" value="1"/>
</dbReference>
<dbReference type="InterPro" id="IPR014408">
    <property type="entry name" value="dGMP_Pdiesterase_EAL/HD-GYP"/>
</dbReference>
<evidence type="ECO:0000313" key="2">
    <source>
        <dbReference type="EMBL" id="KLV07375.1"/>
    </source>
</evidence>
<dbReference type="AlphaFoldDB" id="A0A0J1H6P1"/>
<keyword evidence="2" id="KW-0808">Transferase</keyword>
<accession>A0A0J1H6P1</accession>
<evidence type="ECO:0000259" key="1">
    <source>
        <dbReference type="PROSITE" id="PS51833"/>
    </source>
</evidence>
<dbReference type="SUPFAM" id="SSF109604">
    <property type="entry name" value="HD-domain/PDEase-like"/>
    <property type="match status" value="1"/>
</dbReference>
<evidence type="ECO:0000313" key="3">
    <source>
        <dbReference type="Proteomes" id="UP000036097"/>
    </source>
</evidence>
<dbReference type="Proteomes" id="UP000036097">
    <property type="component" value="Unassembled WGS sequence"/>
</dbReference>
<dbReference type="InterPro" id="IPR001633">
    <property type="entry name" value="EAL_dom"/>
</dbReference>
<comment type="caution">
    <text evidence="2">The sequence shown here is derived from an EMBL/GenBank/DDBJ whole genome shotgun (WGS) entry which is preliminary data.</text>
</comment>
<dbReference type="SMART" id="SM00052">
    <property type="entry name" value="EAL"/>
    <property type="match status" value="1"/>
</dbReference>
<name>A0A0J1H6P1_9GAMM</name>
<keyword evidence="2" id="KW-0418">Kinase</keyword>
<dbReference type="RefSeq" id="WP_047877716.1">
    <property type="nucleotide sequence ID" value="NZ_LDOT01000005.1"/>
</dbReference>
<reference evidence="2 3" key="1">
    <citation type="submission" date="2015-05" db="EMBL/GenBank/DDBJ databases">
        <title>Photobacterium galathea sp. nov.</title>
        <authorList>
            <person name="Machado H."/>
            <person name="Gram L."/>
        </authorList>
    </citation>
    <scope>NUCLEOTIDE SEQUENCE [LARGE SCALE GENOMIC DNA]</scope>
    <source>
        <strain evidence="2 3">CGMCC 1.12159</strain>
    </source>
</reference>